<dbReference type="RefSeq" id="WP_343878061.1">
    <property type="nucleotide sequence ID" value="NZ_BAAAFW010000094.1"/>
</dbReference>
<dbReference type="PANTHER" id="PTHR30157:SF0">
    <property type="entry name" value="NADPH-DEPENDENT FERRIC-CHELATE REDUCTASE"/>
    <property type="match status" value="1"/>
</dbReference>
<comment type="similarity">
    <text evidence="1">Belongs to the SIP oxidoreductase family.</text>
</comment>
<dbReference type="SUPFAM" id="SSF63380">
    <property type="entry name" value="Riboflavin synthase domain-like"/>
    <property type="match status" value="1"/>
</dbReference>
<evidence type="ECO:0000313" key="3">
    <source>
        <dbReference type="EMBL" id="MFC6361961.1"/>
    </source>
</evidence>
<protein>
    <submittedName>
        <fullName evidence="3">Siderophore-interacting protein</fullName>
    </submittedName>
</protein>
<dbReference type="InterPro" id="IPR013113">
    <property type="entry name" value="SIP_FAD-bd"/>
</dbReference>
<dbReference type="PANTHER" id="PTHR30157">
    <property type="entry name" value="FERRIC REDUCTASE, NADPH-DEPENDENT"/>
    <property type="match status" value="1"/>
</dbReference>
<dbReference type="InterPro" id="IPR007037">
    <property type="entry name" value="SIP_rossman_dom"/>
</dbReference>
<dbReference type="InterPro" id="IPR039261">
    <property type="entry name" value="FNR_nucleotide-bd"/>
</dbReference>
<proteinExistence type="inferred from homology"/>
<evidence type="ECO:0000313" key="4">
    <source>
        <dbReference type="Proteomes" id="UP001596215"/>
    </source>
</evidence>
<sequence>MSALLSSGRALPKRVRNELRFRQITVQSKQLIAGKFWRITFCGQQLAGYHSPGFDDHSKIFFPDPQTGALLLPEVGDEGIVWPDGERPVSRDYTPLYFDGKSSLTLDFYRHESGVASQWAEQATAGDQLAIGGPRGSMIIPVDYRVQVLVFDETGMPAVQRRLAETTAEQLFLLAFADQQLVNSYLPELPASSELTCFGGPAISPRTLELCRQKLGSLPLPEDDYFIWLTGEGESVKQLSDYLTEQRQCHPGLVRAVAYWHRKS</sequence>
<dbReference type="Pfam" id="PF08021">
    <property type="entry name" value="FAD_binding_9"/>
    <property type="match status" value="1"/>
</dbReference>
<dbReference type="EMBL" id="JBHSUC010000007">
    <property type="protein sequence ID" value="MFC6361961.1"/>
    <property type="molecule type" value="Genomic_DNA"/>
</dbReference>
<dbReference type="CDD" id="cd06193">
    <property type="entry name" value="siderophore_interacting"/>
    <property type="match status" value="1"/>
</dbReference>
<dbReference type="Pfam" id="PF04954">
    <property type="entry name" value="SIP"/>
    <property type="match status" value="1"/>
</dbReference>
<dbReference type="InterPro" id="IPR017927">
    <property type="entry name" value="FAD-bd_FR_type"/>
</dbReference>
<reference evidence="4" key="1">
    <citation type="journal article" date="2019" name="Int. J. Syst. Evol. Microbiol.">
        <title>The Global Catalogue of Microorganisms (GCM) 10K type strain sequencing project: providing services to taxonomists for standard genome sequencing and annotation.</title>
        <authorList>
            <consortium name="The Broad Institute Genomics Platform"/>
            <consortium name="The Broad Institute Genome Sequencing Center for Infectious Disease"/>
            <person name="Wu L."/>
            <person name="Ma J."/>
        </authorList>
    </citation>
    <scope>NUCLEOTIDE SEQUENCE [LARGE SCALE GENOMIC DNA]</scope>
    <source>
        <strain evidence="4">CGMCC 4.1530</strain>
    </source>
</reference>
<dbReference type="PROSITE" id="PS51384">
    <property type="entry name" value="FAD_FR"/>
    <property type="match status" value="1"/>
</dbReference>
<keyword evidence="4" id="KW-1185">Reference proteome</keyword>
<dbReference type="InterPro" id="IPR017938">
    <property type="entry name" value="Riboflavin_synthase-like_b-brl"/>
</dbReference>
<name>A0ABW1VMF8_9GAMM</name>
<evidence type="ECO:0000256" key="1">
    <source>
        <dbReference type="ARBA" id="ARBA00035644"/>
    </source>
</evidence>
<accession>A0ABW1VMF8</accession>
<comment type="caution">
    <text evidence="3">The sequence shown here is derived from an EMBL/GenBank/DDBJ whole genome shotgun (WGS) entry which is preliminary data.</text>
</comment>
<gene>
    <name evidence="3" type="ORF">ACFP73_07590</name>
</gene>
<organism evidence="3 4">
    <name type="scientific">Tatumella punctata</name>
    <dbReference type="NCBI Taxonomy" id="399969"/>
    <lineage>
        <taxon>Bacteria</taxon>
        <taxon>Pseudomonadati</taxon>
        <taxon>Pseudomonadota</taxon>
        <taxon>Gammaproteobacteria</taxon>
        <taxon>Enterobacterales</taxon>
        <taxon>Erwiniaceae</taxon>
        <taxon>Tatumella</taxon>
    </lineage>
</organism>
<evidence type="ECO:0000259" key="2">
    <source>
        <dbReference type="PROSITE" id="PS51384"/>
    </source>
</evidence>
<dbReference type="Gene3D" id="3.40.50.80">
    <property type="entry name" value="Nucleotide-binding domain of ferredoxin-NADP reductase (FNR) module"/>
    <property type="match status" value="1"/>
</dbReference>
<dbReference type="Gene3D" id="2.40.30.10">
    <property type="entry name" value="Translation factors"/>
    <property type="match status" value="1"/>
</dbReference>
<feature type="domain" description="FAD-binding FR-type" evidence="2">
    <location>
        <begin position="19"/>
        <end position="141"/>
    </location>
</feature>
<dbReference type="InterPro" id="IPR039374">
    <property type="entry name" value="SIP_fam"/>
</dbReference>
<dbReference type="Proteomes" id="UP001596215">
    <property type="component" value="Unassembled WGS sequence"/>
</dbReference>